<dbReference type="AlphaFoldDB" id="A0A0F9QLC7"/>
<proteinExistence type="predicted"/>
<name>A0A0F9QLC7_9ZZZZ</name>
<organism evidence="1">
    <name type="scientific">marine sediment metagenome</name>
    <dbReference type="NCBI Taxonomy" id="412755"/>
    <lineage>
        <taxon>unclassified sequences</taxon>
        <taxon>metagenomes</taxon>
        <taxon>ecological metagenomes</taxon>
    </lineage>
</organism>
<accession>A0A0F9QLC7</accession>
<reference evidence="1" key="1">
    <citation type="journal article" date="2015" name="Nature">
        <title>Complex archaea that bridge the gap between prokaryotes and eukaryotes.</title>
        <authorList>
            <person name="Spang A."/>
            <person name="Saw J.H."/>
            <person name="Jorgensen S.L."/>
            <person name="Zaremba-Niedzwiedzka K."/>
            <person name="Martijn J."/>
            <person name="Lind A.E."/>
            <person name="van Eijk R."/>
            <person name="Schleper C."/>
            <person name="Guy L."/>
            <person name="Ettema T.J."/>
        </authorList>
    </citation>
    <scope>NUCLEOTIDE SEQUENCE</scope>
</reference>
<comment type="caution">
    <text evidence="1">The sequence shown here is derived from an EMBL/GenBank/DDBJ whole genome shotgun (WGS) entry which is preliminary data.</text>
</comment>
<protein>
    <submittedName>
        <fullName evidence="1">Uncharacterized protein</fullName>
    </submittedName>
</protein>
<gene>
    <name evidence="1" type="ORF">LCGC14_0687960</name>
</gene>
<dbReference type="EMBL" id="LAZR01001418">
    <property type="protein sequence ID" value="KKN44975.1"/>
    <property type="molecule type" value="Genomic_DNA"/>
</dbReference>
<evidence type="ECO:0000313" key="1">
    <source>
        <dbReference type="EMBL" id="KKN44975.1"/>
    </source>
</evidence>
<sequence length="137" mass="16646">MRKYSKVLDDLEMCVNGKLNQKNADVFFNLINEFKKDFSKGISTKFLRDMIKNKSNRNKTYRISYFIKKSKFKTEKSIRFNFHEWVLNKFAVDVVEYTYDKRFQMRDEERAYIKDIRKQDIGKLGFANKNEILHFIN</sequence>